<dbReference type="STRING" id="1884261.A0A5C3QQ61"/>
<evidence type="ECO:0000313" key="11">
    <source>
        <dbReference type="EMBL" id="TFL00474.1"/>
    </source>
</evidence>
<keyword evidence="3" id="KW-1003">Cell membrane</keyword>
<dbReference type="Pfam" id="PF02537">
    <property type="entry name" value="CRCB"/>
    <property type="match status" value="2"/>
</dbReference>
<feature type="transmembrane region" description="Helical" evidence="10">
    <location>
        <begin position="72"/>
        <end position="93"/>
    </location>
</feature>
<feature type="transmembrane region" description="Helical" evidence="10">
    <location>
        <begin position="281"/>
        <end position="300"/>
    </location>
</feature>
<reference evidence="11 12" key="1">
    <citation type="journal article" date="2019" name="Nat. Ecol. Evol.">
        <title>Megaphylogeny resolves global patterns of mushroom evolution.</title>
        <authorList>
            <person name="Varga T."/>
            <person name="Krizsan K."/>
            <person name="Foldi C."/>
            <person name="Dima B."/>
            <person name="Sanchez-Garcia M."/>
            <person name="Sanchez-Ramirez S."/>
            <person name="Szollosi G.J."/>
            <person name="Szarkandi J.G."/>
            <person name="Papp V."/>
            <person name="Albert L."/>
            <person name="Andreopoulos W."/>
            <person name="Angelini C."/>
            <person name="Antonin V."/>
            <person name="Barry K.W."/>
            <person name="Bougher N.L."/>
            <person name="Buchanan P."/>
            <person name="Buyck B."/>
            <person name="Bense V."/>
            <person name="Catcheside P."/>
            <person name="Chovatia M."/>
            <person name="Cooper J."/>
            <person name="Damon W."/>
            <person name="Desjardin D."/>
            <person name="Finy P."/>
            <person name="Geml J."/>
            <person name="Haridas S."/>
            <person name="Hughes K."/>
            <person name="Justo A."/>
            <person name="Karasinski D."/>
            <person name="Kautmanova I."/>
            <person name="Kiss B."/>
            <person name="Kocsube S."/>
            <person name="Kotiranta H."/>
            <person name="LaButti K.M."/>
            <person name="Lechner B.E."/>
            <person name="Liimatainen K."/>
            <person name="Lipzen A."/>
            <person name="Lukacs Z."/>
            <person name="Mihaltcheva S."/>
            <person name="Morgado L.N."/>
            <person name="Niskanen T."/>
            <person name="Noordeloos M.E."/>
            <person name="Ohm R.A."/>
            <person name="Ortiz-Santana B."/>
            <person name="Ovrebo C."/>
            <person name="Racz N."/>
            <person name="Riley R."/>
            <person name="Savchenko A."/>
            <person name="Shiryaev A."/>
            <person name="Soop K."/>
            <person name="Spirin V."/>
            <person name="Szebenyi C."/>
            <person name="Tomsovsky M."/>
            <person name="Tulloss R.E."/>
            <person name="Uehling J."/>
            <person name="Grigoriev I.V."/>
            <person name="Vagvolgyi C."/>
            <person name="Papp T."/>
            <person name="Martin F.M."/>
            <person name="Miettinen O."/>
            <person name="Hibbett D.S."/>
            <person name="Nagy L.G."/>
        </authorList>
    </citation>
    <scope>NUCLEOTIDE SEQUENCE [LARGE SCALE GENOMIC DNA]</scope>
    <source>
        <strain evidence="11 12">CBS 309.79</strain>
    </source>
</reference>
<sequence length="348" mass="38014">MDTNGDQTHRSSSRPSIDEDISTDSIDRVPTAEPVSYPPYSPYIITLLIPASIFGVLARLGLTAIATHEGNAIFPLAYSQALGCLLIGFTARFRESLGHYYGPLYIAITTGFCGSLTTFSSWQMDIFDSWLNSGRYPRSGFYDAVDGVAKIAFTLALSLGSVSFGHHMACQVSDHPALQKQTRRSISKVLRTVLLMLSVLCYTAVFPAYLLMPRSFRHKATASLLFAFPGTFTRYTLSTWLNRVSQKFPMGTFTANILGTAILAGLHVIQSQRTNGLVCSILQGLIDGFCGCLTTVSTYAVEVRTLRGGWGWVYAICSVLCGQIVMVLIVGSSIWAGGVEERRDCSFE</sequence>
<evidence type="ECO:0000256" key="7">
    <source>
        <dbReference type="ARBA" id="ARBA00035120"/>
    </source>
</evidence>
<comment type="function">
    <text evidence="1">Fluoride channel required for the rapid expulsion of cytoplasmic fluoride.</text>
</comment>
<evidence type="ECO:0000256" key="10">
    <source>
        <dbReference type="SAM" id="Phobius"/>
    </source>
</evidence>
<evidence type="ECO:0000313" key="12">
    <source>
        <dbReference type="Proteomes" id="UP000305067"/>
    </source>
</evidence>
<evidence type="ECO:0000256" key="9">
    <source>
        <dbReference type="SAM" id="MobiDB-lite"/>
    </source>
</evidence>
<feature type="region of interest" description="Disordered" evidence="9">
    <location>
        <begin position="1"/>
        <end position="30"/>
    </location>
</feature>
<dbReference type="Proteomes" id="UP000305067">
    <property type="component" value="Unassembled WGS sequence"/>
</dbReference>
<comment type="subcellular location">
    <subcellularLocation>
        <location evidence="2">Cell membrane</location>
        <topology evidence="2">Multi-pass membrane protein</topology>
    </subcellularLocation>
</comment>
<feature type="transmembrane region" description="Helical" evidence="10">
    <location>
        <begin position="148"/>
        <end position="169"/>
    </location>
</feature>
<dbReference type="InterPro" id="IPR003691">
    <property type="entry name" value="FluC"/>
</dbReference>
<dbReference type="GO" id="GO:0005886">
    <property type="term" value="C:plasma membrane"/>
    <property type="evidence" value="ECO:0007669"/>
    <property type="project" value="UniProtKB-SubCell"/>
</dbReference>
<keyword evidence="5 10" id="KW-1133">Transmembrane helix</keyword>
<accession>A0A5C3QQ61</accession>
<evidence type="ECO:0000256" key="2">
    <source>
        <dbReference type="ARBA" id="ARBA00004651"/>
    </source>
</evidence>
<gene>
    <name evidence="11" type="ORF">BDV98DRAFT_549673</name>
</gene>
<dbReference type="AlphaFoldDB" id="A0A5C3QQ61"/>
<evidence type="ECO:0000256" key="8">
    <source>
        <dbReference type="ARBA" id="ARBA00035585"/>
    </source>
</evidence>
<proteinExistence type="inferred from homology"/>
<dbReference type="OrthoDB" id="409792at2759"/>
<evidence type="ECO:0000256" key="6">
    <source>
        <dbReference type="ARBA" id="ARBA00023136"/>
    </source>
</evidence>
<keyword evidence="4 10" id="KW-0812">Transmembrane</keyword>
<comment type="catalytic activity">
    <reaction evidence="8">
        <text>fluoride(in) = fluoride(out)</text>
        <dbReference type="Rhea" id="RHEA:76159"/>
        <dbReference type="ChEBI" id="CHEBI:17051"/>
    </reaction>
    <physiologicalReaction direction="left-to-right" evidence="8">
        <dbReference type="Rhea" id="RHEA:76160"/>
    </physiologicalReaction>
</comment>
<dbReference type="GO" id="GO:1903425">
    <property type="term" value="F:fluoride transmembrane transporter activity"/>
    <property type="evidence" value="ECO:0007669"/>
    <property type="project" value="TreeGrafter"/>
</dbReference>
<feature type="transmembrane region" description="Helical" evidence="10">
    <location>
        <begin position="40"/>
        <end position="60"/>
    </location>
</feature>
<organism evidence="11 12">
    <name type="scientific">Pterulicium gracile</name>
    <dbReference type="NCBI Taxonomy" id="1884261"/>
    <lineage>
        <taxon>Eukaryota</taxon>
        <taxon>Fungi</taxon>
        <taxon>Dikarya</taxon>
        <taxon>Basidiomycota</taxon>
        <taxon>Agaricomycotina</taxon>
        <taxon>Agaricomycetes</taxon>
        <taxon>Agaricomycetidae</taxon>
        <taxon>Agaricales</taxon>
        <taxon>Pleurotineae</taxon>
        <taxon>Pterulaceae</taxon>
        <taxon>Pterulicium</taxon>
    </lineage>
</organism>
<keyword evidence="6 10" id="KW-0472">Membrane</keyword>
<evidence type="ECO:0000256" key="1">
    <source>
        <dbReference type="ARBA" id="ARBA00002598"/>
    </source>
</evidence>
<dbReference type="EMBL" id="ML178828">
    <property type="protein sequence ID" value="TFL00474.1"/>
    <property type="molecule type" value="Genomic_DNA"/>
</dbReference>
<comment type="similarity">
    <text evidence="7">Belongs to the fluoride channel Fluc/FEX (TC 1.A.43) family.</text>
</comment>
<feature type="transmembrane region" description="Helical" evidence="10">
    <location>
        <begin position="105"/>
        <end position="127"/>
    </location>
</feature>
<evidence type="ECO:0000256" key="4">
    <source>
        <dbReference type="ARBA" id="ARBA00022692"/>
    </source>
</evidence>
<keyword evidence="12" id="KW-1185">Reference proteome</keyword>
<dbReference type="PANTHER" id="PTHR28259:SF1">
    <property type="entry name" value="FLUORIDE EXPORT PROTEIN 1-RELATED"/>
    <property type="match status" value="1"/>
</dbReference>
<protein>
    <submittedName>
        <fullName evidence="11">CrcB-like protein-domain-containing protein</fullName>
    </submittedName>
</protein>
<dbReference type="PANTHER" id="PTHR28259">
    <property type="entry name" value="FLUORIDE EXPORT PROTEIN 1-RELATED"/>
    <property type="match status" value="1"/>
</dbReference>
<feature type="transmembrane region" description="Helical" evidence="10">
    <location>
        <begin position="312"/>
        <end position="336"/>
    </location>
</feature>
<evidence type="ECO:0000256" key="3">
    <source>
        <dbReference type="ARBA" id="ARBA00022475"/>
    </source>
</evidence>
<name>A0A5C3QQ61_9AGAR</name>
<feature type="transmembrane region" description="Helical" evidence="10">
    <location>
        <begin position="189"/>
        <end position="212"/>
    </location>
</feature>
<evidence type="ECO:0000256" key="5">
    <source>
        <dbReference type="ARBA" id="ARBA00022989"/>
    </source>
</evidence>
<feature type="transmembrane region" description="Helical" evidence="10">
    <location>
        <begin position="248"/>
        <end position="269"/>
    </location>
</feature>